<reference evidence="2" key="1">
    <citation type="submission" date="2023-03" db="EMBL/GenBank/DDBJ databases">
        <title>Massive genome expansion in bonnet fungi (Mycena s.s.) driven by repeated elements and novel gene families across ecological guilds.</title>
        <authorList>
            <consortium name="Lawrence Berkeley National Laboratory"/>
            <person name="Harder C.B."/>
            <person name="Miyauchi S."/>
            <person name="Viragh M."/>
            <person name="Kuo A."/>
            <person name="Thoen E."/>
            <person name="Andreopoulos B."/>
            <person name="Lu D."/>
            <person name="Skrede I."/>
            <person name="Drula E."/>
            <person name="Henrissat B."/>
            <person name="Morin E."/>
            <person name="Kohler A."/>
            <person name="Barry K."/>
            <person name="LaButti K."/>
            <person name="Morin E."/>
            <person name="Salamov A."/>
            <person name="Lipzen A."/>
            <person name="Mereny Z."/>
            <person name="Hegedus B."/>
            <person name="Baldrian P."/>
            <person name="Stursova M."/>
            <person name="Weitz H."/>
            <person name="Taylor A."/>
            <person name="Grigoriev I.V."/>
            <person name="Nagy L.G."/>
            <person name="Martin F."/>
            <person name="Kauserud H."/>
        </authorList>
    </citation>
    <scope>NUCLEOTIDE SEQUENCE</scope>
    <source>
        <strain evidence="2">CBHHK173m</strain>
    </source>
</reference>
<accession>A0AAD6TQ83</accession>
<gene>
    <name evidence="2" type="ORF">B0H15DRAFT_807900</name>
</gene>
<name>A0AAD6TQ83_9AGAR</name>
<keyword evidence="3" id="KW-1185">Reference proteome</keyword>
<dbReference type="EMBL" id="JARJCN010000234">
    <property type="protein sequence ID" value="KAJ7062417.1"/>
    <property type="molecule type" value="Genomic_DNA"/>
</dbReference>
<evidence type="ECO:0000313" key="3">
    <source>
        <dbReference type="Proteomes" id="UP001222325"/>
    </source>
</evidence>
<proteinExistence type="predicted"/>
<feature type="compositionally biased region" description="Pro residues" evidence="1">
    <location>
        <begin position="48"/>
        <end position="58"/>
    </location>
</feature>
<protein>
    <submittedName>
        <fullName evidence="2">Uncharacterized protein</fullName>
    </submittedName>
</protein>
<sequence>MTQFPYSTPTSTPSPAAVFSAAAQEFTTAAHLLAAAAAGQNLAAPQPATVPSPQPTPASPAGINQDPNRPTCRLPYFPSENAPDRDAYSKSSKTKFYVAGPAKHEGAYTDDKVAAAECSGYANGRMQGCTTWEDAEAHWVKVCRSWHGLVCEKATLKPRVNAQTRISLTPMRSRSGRFWGCKGIRELFETRRAALDAAEAAGLEDISIVSSYSVSDLETFVTSA</sequence>
<evidence type="ECO:0000256" key="1">
    <source>
        <dbReference type="SAM" id="MobiDB-lite"/>
    </source>
</evidence>
<feature type="region of interest" description="Disordered" evidence="1">
    <location>
        <begin position="44"/>
        <end position="72"/>
    </location>
</feature>
<dbReference type="AlphaFoldDB" id="A0AAD6TQ83"/>
<comment type="caution">
    <text evidence="2">The sequence shown here is derived from an EMBL/GenBank/DDBJ whole genome shotgun (WGS) entry which is preliminary data.</text>
</comment>
<dbReference type="Proteomes" id="UP001222325">
    <property type="component" value="Unassembled WGS sequence"/>
</dbReference>
<evidence type="ECO:0000313" key="2">
    <source>
        <dbReference type="EMBL" id="KAJ7062417.1"/>
    </source>
</evidence>
<organism evidence="2 3">
    <name type="scientific">Mycena belliarum</name>
    <dbReference type="NCBI Taxonomy" id="1033014"/>
    <lineage>
        <taxon>Eukaryota</taxon>
        <taxon>Fungi</taxon>
        <taxon>Dikarya</taxon>
        <taxon>Basidiomycota</taxon>
        <taxon>Agaricomycotina</taxon>
        <taxon>Agaricomycetes</taxon>
        <taxon>Agaricomycetidae</taxon>
        <taxon>Agaricales</taxon>
        <taxon>Marasmiineae</taxon>
        <taxon>Mycenaceae</taxon>
        <taxon>Mycena</taxon>
    </lineage>
</organism>